<proteinExistence type="predicted"/>
<gene>
    <name evidence="2" type="ORF">HDF22_001954</name>
    <name evidence="1" type="ORF">HDF23_000791</name>
</gene>
<protein>
    <submittedName>
        <fullName evidence="2">Uncharacterized protein</fullName>
    </submittedName>
</protein>
<evidence type="ECO:0000313" key="4">
    <source>
        <dbReference type="Proteomes" id="UP000548326"/>
    </source>
</evidence>
<dbReference type="AlphaFoldDB" id="A0A1N6N8H7"/>
<evidence type="ECO:0000313" key="3">
    <source>
        <dbReference type="Proteomes" id="UP000541583"/>
    </source>
</evidence>
<dbReference type="STRING" id="354630.SAMN05421821_10124"/>
<dbReference type="Proteomes" id="UP000541583">
    <property type="component" value="Unassembled WGS sequence"/>
</dbReference>
<name>A0A1N6N8H7_9SPHI</name>
<comment type="caution">
    <text evidence="2">The sequence shown here is derived from an EMBL/GenBank/DDBJ whole genome shotgun (WGS) entry which is preliminary data.</text>
</comment>
<dbReference type="Proteomes" id="UP000548326">
    <property type="component" value="Unassembled WGS sequence"/>
</dbReference>
<evidence type="ECO:0000313" key="2">
    <source>
        <dbReference type="EMBL" id="MBB6127846.1"/>
    </source>
</evidence>
<keyword evidence="3" id="KW-1185">Reference proteome</keyword>
<evidence type="ECO:0000313" key="1">
    <source>
        <dbReference type="EMBL" id="MBB6108061.1"/>
    </source>
</evidence>
<organism evidence="2 4">
    <name type="scientific">Mucilaginibacter lappiensis</name>
    <dbReference type="NCBI Taxonomy" id="354630"/>
    <lineage>
        <taxon>Bacteria</taxon>
        <taxon>Pseudomonadati</taxon>
        <taxon>Bacteroidota</taxon>
        <taxon>Sphingobacteriia</taxon>
        <taxon>Sphingobacteriales</taxon>
        <taxon>Sphingobacteriaceae</taxon>
        <taxon>Mucilaginibacter</taxon>
    </lineage>
</organism>
<reference evidence="3 4" key="1">
    <citation type="submission" date="2020-08" db="EMBL/GenBank/DDBJ databases">
        <title>Genomic Encyclopedia of Type Strains, Phase IV (KMG-V): Genome sequencing to study the core and pangenomes of soil and plant-associated prokaryotes.</title>
        <authorList>
            <person name="Whitman W."/>
        </authorList>
    </citation>
    <scope>NUCLEOTIDE SEQUENCE [LARGE SCALE GENOMIC DNA]</scope>
    <source>
        <strain evidence="1 3">ANJLi2</strain>
        <strain evidence="2 4">MP601</strain>
    </source>
</reference>
<accession>A0A1N6N8H7</accession>
<dbReference type="EMBL" id="JACHCA010000004">
    <property type="protein sequence ID" value="MBB6127846.1"/>
    <property type="molecule type" value="Genomic_DNA"/>
</dbReference>
<sequence length="49" mass="5876">MHWSAIFKVIKEYFYYCIYCLDFFSEGNSKAFGVKTEPGIRCKAKKLWK</sequence>
<dbReference type="EMBL" id="JACHCB010000001">
    <property type="protein sequence ID" value="MBB6108061.1"/>
    <property type="molecule type" value="Genomic_DNA"/>
</dbReference>